<dbReference type="PATRIC" id="fig|36849.3.peg.3064"/>
<reference evidence="2 3" key="1">
    <citation type="submission" date="2015-09" db="EMBL/GenBank/DDBJ databases">
        <title>Genome sequence of Oxobacter pfennigii DSM 3222.</title>
        <authorList>
            <person name="Poehlein A."/>
            <person name="Bengelsdorf F.R."/>
            <person name="Schiel-Bengelsdorf B."/>
            <person name="Duerre P."/>
            <person name="Daniel R."/>
        </authorList>
    </citation>
    <scope>NUCLEOTIDE SEQUENCE [LARGE SCALE GENOMIC DNA]</scope>
    <source>
        <strain evidence="2 3">DSM 3222</strain>
    </source>
</reference>
<dbReference type="REBASE" id="135451">
    <property type="entry name" value="C.Opf322ORF28970P"/>
</dbReference>
<dbReference type="Gene3D" id="1.10.260.40">
    <property type="entry name" value="lambda repressor-like DNA-binding domains"/>
    <property type="match status" value="1"/>
</dbReference>
<sequence>MSVSYKKLWKLIIDKDLKKSDVRKLANVSASTFSKMSKNEYVALEVIERICNVLECDIGDVVEVVKEK</sequence>
<dbReference type="PROSITE" id="PS50943">
    <property type="entry name" value="HTH_CROC1"/>
    <property type="match status" value="1"/>
</dbReference>
<dbReference type="STRING" id="36849.OXPF_28970"/>
<protein>
    <recommendedName>
        <fullName evidence="1">HTH cro/C1-type domain-containing protein</fullName>
    </recommendedName>
</protein>
<evidence type="ECO:0000313" key="3">
    <source>
        <dbReference type="Proteomes" id="UP000050326"/>
    </source>
</evidence>
<dbReference type="InterPro" id="IPR010982">
    <property type="entry name" value="Lambda_DNA-bd_dom_sf"/>
</dbReference>
<evidence type="ECO:0000259" key="1">
    <source>
        <dbReference type="PROSITE" id="PS50943"/>
    </source>
</evidence>
<feature type="domain" description="HTH cro/C1-type" evidence="1">
    <location>
        <begin position="24"/>
        <end position="61"/>
    </location>
</feature>
<keyword evidence="3" id="KW-1185">Reference proteome</keyword>
<dbReference type="Proteomes" id="UP000050326">
    <property type="component" value="Unassembled WGS sequence"/>
</dbReference>
<proteinExistence type="predicted"/>
<name>A0A0N8NT01_9CLOT</name>
<dbReference type="AlphaFoldDB" id="A0A0N8NT01"/>
<dbReference type="InterPro" id="IPR001387">
    <property type="entry name" value="Cro/C1-type_HTH"/>
</dbReference>
<dbReference type="EMBL" id="LKET01000039">
    <property type="protein sequence ID" value="KPU43456.1"/>
    <property type="molecule type" value="Genomic_DNA"/>
</dbReference>
<dbReference type="GO" id="GO:0003677">
    <property type="term" value="F:DNA binding"/>
    <property type="evidence" value="ECO:0007669"/>
    <property type="project" value="InterPro"/>
</dbReference>
<dbReference type="Pfam" id="PF13443">
    <property type="entry name" value="HTH_26"/>
    <property type="match status" value="1"/>
</dbReference>
<dbReference type="RefSeq" id="WP_054875897.1">
    <property type="nucleotide sequence ID" value="NZ_LKET01000039.1"/>
</dbReference>
<evidence type="ECO:0000313" key="2">
    <source>
        <dbReference type="EMBL" id="KPU43456.1"/>
    </source>
</evidence>
<dbReference type="OrthoDB" id="9804186at2"/>
<comment type="caution">
    <text evidence="2">The sequence shown here is derived from an EMBL/GenBank/DDBJ whole genome shotgun (WGS) entry which is preliminary data.</text>
</comment>
<gene>
    <name evidence="2" type="ORF">OXPF_28970</name>
</gene>
<dbReference type="SUPFAM" id="SSF47413">
    <property type="entry name" value="lambda repressor-like DNA-binding domains"/>
    <property type="match status" value="1"/>
</dbReference>
<organism evidence="2 3">
    <name type="scientific">Oxobacter pfennigii</name>
    <dbReference type="NCBI Taxonomy" id="36849"/>
    <lineage>
        <taxon>Bacteria</taxon>
        <taxon>Bacillati</taxon>
        <taxon>Bacillota</taxon>
        <taxon>Clostridia</taxon>
        <taxon>Eubacteriales</taxon>
        <taxon>Clostridiaceae</taxon>
        <taxon>Oxobacter</taxon>
    </lineage>
</organism>
<accession>A0A0N8NT01</accession>